<keyword evidence="2" id="KW-1185">Reference proteome</keyword>
<accession>A0ABW0EED1</accession>
<dbReference type="PROSITE" id="PS51257">
    <property type="entry name" value="PROKAR_LIPOPROTEIN"/>
    <property type="match status" value="1"/>
</dbReference>
<dbReference type="Proteomes" id="UP001596161">
    <property type="component" value="Unassembled WGS sequence"/>
</dbReference>
<evidence type="ECO:0008006" key="3">
    <source>
        <dbReference type="Google" id="ProtNLM"/>
    </source>
</evidence>
<evidence type="ECO:0000313" key="1">
    <source>
        <dbReference type="EMBL" id="MFC5271279.1"/>
    </source>
</evidence>
<evidence type="ECO:0000313" key="2">
    <source>
        <dbReference type="Proteomes" id="UP001596161"/>
    </source>
</evidence>
<proteinExistence type="predicted"/>
<gene>
    <name evidence="1" type="ORF">ACFPIB_11705</name>
</gene>
<name>A0ABW0EED1_9BACT</name>
<dbReference type="EMBL" id="JBHSKT010000006">
    <property type="protein sequence ID" value="MFC5271279.1"/>
    <property type="molecule type" value="Genomic_DNA"/>
</dbReference>
<comment type="caution">
    <text evidence="1">The sequence shown here is derived from an EMBL/GenBank/DDBJ whole genome shotgun (WGS) entry which is preliminary data.</text>
</comment>
<organism evidence="1 2">
    <name type="scientific">Adhaeribacter terreus</name>
    <dbReference type="NCBI Taxonomy" id="529703"/>
    <lineage>
        <taxon>Bacteria</taxon>
        <taxon>Pseudomonadati</taxon>
        <taxon>Bacteroidota</taxon>
        <taxon>Cytophagia</taxon>
        <taxon>Cytophagales</taxon>
        <taxon>Hymenobacteraceae</taxon>
        <taxon>Adhaeribacter</taxon>
    </lineage>
</organism>
<reference evidence="2" key="1">
    <citation type="journal article" date="2019" name="Int. J. Syst. Evol. Microbiol.">
        <title>The Global Catalogue of Microorganisms (GCM) 10K type strain sequencing project: providing services to taxonomists for standard genome sequencing and annotation.</title>
        <authorList>
            <consortium name="The Broad Institute Genomics Platform"/>
            <consortium name="The Broad Institute Genome Sequencing Center for Infectious Disease"/>
            <person name="Wu L."/>
            <person name="Ma J."/>
        </authorList>
    </citation>
    <scope>NUCLEOTIDE SEQUENCE [LARGE SCALE GENOMIC DNA]</scope>
    <source>
        <strain evidence="2">KACC 12602</strain>
    </source>
</reference>
<protein>
    <recommendedName>
        <fullName evidence="3">Outer membrane lipoprotein-sorting protein</fullName>
    </recommendedName>
</protein>
<sequence>MIHSELRLKPARLLQLLSVFTFLFLAGCSGGGSSSGSGSGEVYPAQPGFNEKGSDKKAIEVADKMMEAMGGYDAWQNSRYIAWTFFGQYNIWDKKESLFRHEKGKTVSILAMSKGGGRVFDNGVEETDTVLLYNKLSTAYTHFVSNTYFLFMPYKMKDQGVTLKYRFEAKGPDGKPADVVRLTFDRVGVSPDNMHDVWIDKETHLPVLWAFYGSKEDKDPAFIRKWADYKEFNGMKLALNRDSQMDTLRISHLKVVETVPKDLFLSPTPIDKSKIK</sequence>
<dbReference type="RefSeq" id="WP_378017646.1">
    <property type="nucleotide sequence ID" value="NZ_JBHSKT010000006.1"/>
</dbReference>